<evidence type="ECO:0000313" key="11">
    <source>
        <dbReference type="Proteomes" id="UP001549363"/>
    </source>
</evidence>
<evidence type="ECO:0000256" key="3">
    <source>
        <dbReference type="ARBA" id="ARBA00022741"/>
    </source>
</evidence>
<keyword evidence="11" id="KW-1185">Reference proteome</keyword>
<dbReference type="SUPFAM" id="SSF52540">
    <property type="entry name" value="P-loop containing nucleoside triphosphate hydrolases"/>
    <property type="match status" value="1"/>
</dbReference>
<keyword evidence="2 7" id="KW-0812">Transmembrane</keyword>
<dbReference type="Proteomes" id="UP001549363">
    <property type="component" value="Unassembled WGS sequence"/>
</dbReference>
<organism evidence="10 11">
    <name type="scientific">Lysinibacillus parviboronicapiens</name>
    <dbReference type="NCBI Taxonomy" id="436516"/>
    <lineage>
        <taxon>Bacteria</taxon>
        <taxon>Bacillati</taxon>
        <taxon>Bacillota</taxon>
        <taxon>Bacilli</taxon>
        <taxon>Bacillales</taxon>
        <taxon>Bacillaceae</taxon>
        <taxon>Lysinibacillus</taxon>
    </lineage>
</organism>
<gene>
    <name evidence="10" type="ORF">ABIA69_000194</name>
</gene>
<dbReference type="InterPro" id="IPR003593">
    <property type="entry name" value="AAA+_ATPase"/>
</dbReference>
<keyword evidence="4 10" id="KW-0067">ATP-binding</keyword>
<dbReference type="PANTHER" id="PTHR43394:SF1">
    <property type="entry name" value="ATP-BINDING CASSETTE SUB-FAMILY B MEMBER 10, MITOCHONDRIAL"/>
    <property type="match status" value="1"/>
</dbReference>
<dbReference type="InterPro" id="IPR027417">
    <property type="entry name" value="P-loop_NTPase"/>
</dbReference>
<sequence>MMKALIQMILHDKKDVLLAMTAGTISGLTAVALFAQSGFLISKAALMPPFYIILILTAFLKLFGVAKSASKYAERYISHRVTFRFISAVRMRFFKKLVPQTNLLYAYKSGDLLNRITSDVDLLQHFFLRVVYPPFIALFVFFATILFTLWFSPWLALILMMGFIFTSTVVPAILIYQKSNTTVPVKNAFTNEAAEYLYGYRDLQLHYQLATKEQSLQIISTDYSRLKKQELNREQSIHFWNQFISLLTAFFIVSVGAYFVSIGTLDGLYLAMLVLVALTVFESAIPLAMLPSHYKNAQEATARLDAIAPPASPTERMPLVSNKPLHITCENVSYTYQNTLHSAVLHVNCTIAAGEKVAIVGPSGSGKSTLFQLLIHEFKPISGEIFINEQPMRSIDEQELWAQMSIQLQHNHFFSGTLRENLLLAKPKATDEELQQVLDQVFITKSLTAIVYEKGGNLSGGEKQRLAFARVLLKNSDLWLLDEPFTSVDAQTEVHLFNTLLTKGKDKTIVLITHKLIDLAKMDRIFVMNNGTLAESGTFDQLLTQHGLFYTMYMQQIRCDKK</sequence>
<keyword evidence="6 7" id="KW-0472">Membrane</keyword>
<name>A0ABV2PDN8_9BACI</name>
<feature type="domain" description="ABC transporter" evidence="8">
    <location>
        <begin position="327"/>
        <end position="555"/>
    </location>
</feature>
<feature type="transmembrane region" description="Helical" evidence="7">
    <location>
        <begin position="268"/>
        <end position="290"/>
    </location>
</feature>
<dbReference type="InterPro" id="IPR039421">
    <property type="entry name" value="Type_1_exporter"/>
</dbReference>
<dbReference type="SUPFAM" id="SSF90123">
    <property type="entry name" value="ABC transporter transmembrane region"/>
    <property type="match status" value="1"/>
</dbReference>
<dbReference type="PROSITE" id="PS00211">
    <property type="entry name" value="ABC_TRANSPORTER_1"/>
    <property type="match status" value="1"/>
</dbReference>
<keyword evidence="3" id="KW-0547">Nucleotide-binding</keyword>
<dbReference type="InterPro" id="IPR003439">
    <property type="entry name" value="ABC_transporter-like_ATP-bd"/>
</dbReference>
<dbReference type="PROSITE" id="PS50929">
    <property type="entry name" value="ABC_TM1F"/>
    <property type="match status" value="1"/>
</dbReference>
<dbReference type="InterPro" id="IPR017871">
    <property type="entry name" value="ABC_transporter-like_CS"/>
</dbReference>
<evidence type="ECO:0000256" key="5">
    <source>
        <dbReference type="ARBA" id="ARBA00022989"/>
    </source>
</evidence>
<reference evidence="10 11" key="1">
    <citation type="submission" date="2024-06" db="EMBL/GenBank/DDBJ databases">
        <title>Sorghum-associated microbial communities from plants grown in Nebraska, USA.</title>
        <authorList>
            <person name="Schachtman D."/>
        </authorList>
    </citation>
    <scope>NUCLEOTIDE SEQUENCE [LARGE SCALE GENOMIC DNA]</scope>
    <source>
        <strain evidence="10 11">736</strain>
    </source>
</reference>
<dbReference type="SMART" id="SM00382">
    <property type="entry name" value="AAA"/>
    <property type="match status" value="1"/>
</dbReference>
<dbReference type="EMBL" id="JBEPSB010000001">
    <property type="protein sequence ID" value="MET4559051.1"/>
    <property type="molecule type" value="Genomic_DNA"/>
</dbReference>
<feature type="domain" description="ABC transmembrane type-1" evidence="9">
    <location>
        <begin position="17"/>
        <end position="299"/>
    </location>
</feature>
<dbReference type="Pfam" id="PF00664">
    <property type="entry name" value="ABC_membrane"/>
    <property type="match status" value="1"/>
</dbReference>
<evidence type="ECO:0000256" key="6">
    <source>
        <dbReference type="ARBA" id="ARBA00023136"/>
    </source>
</evidence>
<evidence type="ECO:0000256" key="4">
    <source>
        <dbReference type="ARBA" id="ARBA00022840"/>
    </source>
</evidence>
<comment type="subcellular location">
    <subcellularLocation>
        <location evidence="1">Cell membrane</location>
        <topology evidence="1">Multi-pass membrane protein</topology>
    </subcellularLocation>
</comment>
<dbReference type="CDD" id="cd03228">
    <property type="entry name" value="ABCC_MRP_Like"/>
    <property type="match status" value="1"/>
</dbReference>
<dbReference type="PROSITE" id="PS50893">
    <property type="entry name" value="ABC_TRANSPORTER_2"/>
    <property type="match status" value="1"/>
</dbReference>
<protein>
    <submittedName>
        <fullName evidence="10">ATP-binding cassette subfamily C protein CydC</fullName>
    </submittedName>
</protein>
<keyword evidence="5 7" id="KW-1133">Transmembrane helix</keyword>
<dbReference type="NCBIfam" id="TIGR02868">
    <property type="entry name" value="CydC"/>
    <property type="match status" value="1"/>
</dbReference>
<dbReference type="InterPro" id="IPR036640">
    <property type="entry name" value="ABC1_TM_sf"/>
</dbReference>
<dbReference type="Gene3D" id="1.20.1560.10">
    <property type="entry name" value="ABC transporter type 1, transmembrane domain"/>
    <property type="match status" value="1"/>
</dbReference>
<accession>A0ABV2PDN8</accession>
<evidence type="ECO:0000256" key="1">
    <source>
        <dbReference type="ARBA" id="ARBA00004651"/>
    </source>
</evidence>
<feature type="transmembrane region" description="Helical" evidence="7">
    <location>
        <begin position="16"/>
        <end position="36"/>
    </location>
</feature>
<feature type="transmembrane region" description="Helical" evidence="7">
    <location>
        <begin position="130"/>
        <end position="151"/>
    </location>
</feature>
<evidence type="ECO:0000256" key="2">
    <source>
        <dbReference type="ARBA" id="ARBA00022692"/>
    </source>
</evidence>
<feature type="transmembrane region" description="Helical" evidence="7">
    <location>
        <begin position="157"/>
        <end position="176"/>
    </location>
</feature>
<dbReference type="Pfam" id="PF00005">
    <property type="entry name" value="ABC_tran"/>
    <property type="match status" value="1"/>
</dbReference>
<proteinExistence type="predicted"/>
<dbReference type="Gene3D" id="3.40.50.300">
    <property type="entry name" value="P-loop containing nucleotide triphosphate hydrolases"/>
    <property type="match status" value="1"/>
</dbReference>
<evidence type="ECO:0000259" key="8">
    <source>
        <dbReference type="PROSITE" id="PS50893"/>
    </source>
</evidence>
<feature type="transmembrane region" description="Helical" evidence="7">
    <location>
        <begin position="48"/>
        <end position="66"/>
    </location>
</feature>
<comment type="caution">
    <text evidence="10">The sequence shown here is derived from an EMBL/GenBank/DDBJ whole genome shotgun (WGS) entry which is preliminary data.</text>
</comment>
<dbReference type="PANTHER" id="PTHR43394">
    <property type="entry name" value="ATP-DEPENDENT PERMEASE MDL1, MITOCHONDRIAL"/>
    <property type="match status" value="1"/>
</dbReference>
<dbReference type="InterPro" id="IPR011527">
    <property type="entry name" value="ABC1_TM_dom"/>
</dbReference>
<evidence type="ECO:0000256" key="7">
    <source>
        <dbReference type="SAM" id="Phobius"/>
    </source>
</evidence>
<evidence type="ECO:0000259" key="9">
    <source>
        <dbReference type="PROSITE" id="PS50929"/>
    </source>
</evidence>
<dbReference type="GO" id="GO:0005524">
    <property type="term" value="F:ATP binding"/>
    <property type="evidence" value="ECO:0007669"/>
    <property type="project" value="UniProtKB-KW"/>
</dbReference>
<dbReference type="InterPro" id="IPR014223">
    <property type="entry name" value="ABC_CydC/D"/>
</dbReference>
<feature type="transmembrane region" description="Helical" evidence="7">
    <location>
        <begin position="243"/>
        <end position="262"/>
    </location>
</feature>
<evidence type="ECO:0000313" key="10">
    <source>
        <dbReference type="EMBL" id="MET4559051.1"/>
    </source>
</evidence>